<accession>A0A1R1Y806</accession>
<evidence type="ECO:0000256" key="2">
    <source>
        <dbReference type="SAM" id="Phobius"/>
    </source>
</evidence>
<evidence type="ECO:0000313" key="4">
    <source>
        <dbReference type="Proteomes" id="UP000187283"/>
    </source>
</evidence>
<evidence type="ECO:0000313" key="3">
    <source>
        <dbReference type="EMBL" id="OMJ23018.1"/>
    </source>
</evidence>
<keyword evidence="2" id="KW-0472">Membrane</keyword>
<name>A0A1R1Y806_9FUNG</name>
<dbReference type="OrthoDB" id="5554402at2759"/>
<dbReference type="EMBL" id="LSSN01000626">
    <property type="protein sequence ID" value="OMJ23018.1"/>
    <property type="molecule type" value="Genomic_DNA"/>
</dbReference>
<organism evidence="3 4">
    <name type="scientific">Smittium culicis</name>
    <dbReference type="NCBI Taxonomy" id="133412"/>
    <lineage>
        <taxon>Eukaryota</taxon>
        <taxon>Fungi</taxon>
        <taxon>Fungi incertae sedis</taxon>
        <taxon>Zoopagomycota</taxon>
        <taxon>Kickxellomycotina</taxon>
        <taxon>Harpellomycetes</taxon>
        <taxon>Harpellales</taxon>
        <taxon>Legeriomycetaceae</taxon>
        <taxon>Smittium</taxon>
    </lineage>
</organism>
<dbReference type="Proteomes" id="UP000187283">
    <property type="component" value="Unassembled WGS sequence"/>
</dbReference>
<feature type="transmembrane region" description="Helical" evidence="2">
    <location>
        <begin position="74"/>
        <end position="94"/>
    </location>
</feature>
<protein>
    <submittedName>
        <fullName evidence="3">Altered inheritance of mitochondria protein 19-like protein</fullName>
    </submittedName>
</protein>
<dbReference type="GO" id="GO:0005739">
    <property type="term" value="C:mitochondrion"/>
    <property type="evidence" value="ECO:0007669"/>
    <property type="project" value="TreeGrafter"/>
</dbReference>
<reference evidence="3 4" key="1">
    <citation type="submission" date="2017-01" db="EMBL/GenBank/DDBJ databases">
        <authorList>
            <person name="Mah S.A."/>
            <person name="Swanson W.J."/>
            <person name="Moy G.W."/>
            <person name="Vacquier V.D."/>
        </authorList>
    </citation>
    <scope>NUCLEOTIDE SEQUENCE [LARGE SCALE GENOMIC DNA]</scope>
    <source>
        <strain evidence="3 4">GSMNP</strain>
    </source>
</reference>
<dbReference type="InterPro" id="IPR019419">
    <property type="entry name" value="AIM19"/>
</dbReference>
<proteinExistence type="predicted"/>
<dbReference type="Pfam" id="PF10315">
    <property type="entry name" value="Aim19"/>
    <property type="match status" value="1"/>
</dbReference>
<feature type="compositionally biased region" description="Polar residues" evidence="1">
    <location>
        <begin position="1"/>
        <end position="15"/>
    </location>
</feature>
<dbReference type="PANTHER" id="PTHR28177:SF1">
    <property type="entry name" value="ALTERED INHERITANCE OF MITOCHONDRIA PROTEIN 19, MITOCHONDRIAL"/>
    <property type="match status" value="1"/>
</dbReference>
<sequence length="153" mass="16614">MTDSNSDTAKTNNLARNDVVAAPQTATSSSSNSKWDTVLKRLDSASTSPYPSIFLSAIHIASIPFSLGGKYPGFPSFLQCAGFAFVFAGGSMALKDDQKLNGTGIITAWSMTWLFFNARKSLKSRRFGPTLLFASVSSIGTLYSQKYIRMQME</sequence>
<keyword evidence="4" id="KW-1185">Reference proteome</keyword>
<gene>
    <name evidence="3" type="ORF">AYI70_g2516</name>
</gene>
<feature type="transmembrane region" description="Helical" evidence="2">
    <location>
        <begin position="130"/>
        <end position="148"/>
    </location>
</feature>
<dbReference type="PANTHER" id="PTHR28177">
    <property type="entry name" value="ALTERED INHERITANCE OF MITOCHONDRIA PROTEIN 19, MITOCHONDRIAL"/>
    <property type="match status" value="1"/>
</dbReference>
<feature type="transmembrane region" description="Helical" evidence="2">
    <location>
        <begin position="100"/>
        <end position="118"/>
    </location>
</feature>
<dbReference type="AlphaFoldDB" id="A0A1R1Y806"/>
<comment type="caution">
    <text evidence="3">The sequence shown here is derived from an EMBL/GenBank/DDBJ whole genome shotgun (WGS) entry which is preliminary data.</text>
</comment>
<feature type="region of interest" description="Disordered" evidence="1">
    <location>
        <begin position="1"/>
        <end position="31"/>
    </location>
</feature>
<evidence type="ECO:0000256" key="1">
    <source>
        <dbReference type="SAM" id="MobiDB-lite"/>
    </source>
</evidence>
<keyword evidence="2" id="KW-1133">Transmembrane helix</keyword>
<keyword evidence="2" id="KW-0812">Transmembrane</keyword>